<dbReference type="RefSeq" id="WP_012465345.1">
    <property type="nucleotide sequence ID" value="NC_010803.1"/>
</dbReference>
<keyword evidence="8" id="KW-0472">Membrane</keyword>
<proteinExistence type="predicted"/>
<evidence type="ECO:0000256" key="7">
    <source>
        <dbReference type="ARBA" id="ARBA00023065"/>
    </source>
</evidence>
<keyword evidence="7" id="KW-0406">Ion transport</keyword>
<feature type="domain" description="ABC transporter" evidence="9">
    <location>
        <begin position="1"/>
        <end position="233"/>
    </location>
</feature>
<sequence length="302" mass="33449">MIRLSVTKTLSGSDGPFDLSVDLEMQPHSLLTLYGKSGSGKTTLLRMLAGLMKPDSGRIEVNGEVWFDSSKGVCLPPQKRKVGMVFQDYALFPTMSVQENLLFAQEKKEPRKVDEMLELTGLLALRKRYPGTLSGGQQQRVALARAILRSPKILLLDEPLSALDHKTRGALQDEILKVHQRFGLSTLLVSHDKQEVFKLSDSVAVIRHGRITKRGSPHDVFLDRITSNKFSFVSTILSIRKVDCVYLAVIGTGNELVEVVLCERDVVNLKPGDEVLVASKAFNPIVMKLKEAAESVEKTPLI</sequence>
<dbReference type="STRING" id="290315.Clim_0371"/>
<evidence type="ECO:0000313" key="11">
    <source>
        <dbReference type="Proteomes" id="UP000008841"/>
    </source>
</evidence>
<keyword evidence="6" id="KW-0408">Iron</keyword>
<protein>
    <submittedName>
        <fullName evidence="10">ABC transporter related</fullName>
    </submittedName>
</protein>
<evidence type="ECO:0000256" key="4">
    <source>
        <dbReference type="ARBA" id="ARBA00022741"/>
    </source>
</evidence>
<dbReference type="GO" id="GO:0005524">
    <property type="term" value="F:ATP binding"/>
    <property type="evidence" value="ECO:0007669"/>
    <property type="project" value="UniProtKB-KW"/>
</dbReference>
<evidence type="ECO:0000256" key="2">
    <source>
        <dbReference type="ARBA" id="ARBA00022475"/>
    </source>
</evidence>
<dbReference type="OrthoDB" id="9802264at2"/>
<evidence type="ECO:0000313" key="10">
    <source>
        <dbReference type="EMBL" id="ACD89464.1"/>
    </source>
</evidence>
<evidence type="ECO:0000256" key="6">
    <source>
        <dbReference type="ARBA" id="ARBA00023004"/>
    </source>
</evidence>
<evidence type="ECO:0000256" key="8">
    <source>
        <dbReference type="ARBA" id="ARBA00023136"/>
    </source>
</evidence>
<dbReference type="InterPro" id="IPR050093">
    <property type="entry name" value="ABC_SmlMolc_Importer"/>
</dbReference>
<dbReference type="Pfam" id="PF00005">
    <property type="entry name" value="ABC_tran"/>
    <property type="match status" value="1"/>
</dbReference>
<keyword evidence="3" id="KW-0410">Iron transport</keyword>
<dbReference type="KEGG" id="cli:Clim_0371"/>
<keyword evidence="2" id="KW-1003">Cell membrane</keyword>
<evidence type="ECO:0000256" key="1">
    <source>
        <dbReference type="ARBA" id="ARBA00022448"/>
    </source>
</evidence>
<dbReference type="SUPFAM" id="SSF52540">
    <property type="entry name" value="P-loop containing nucleoside triphosphate hydrolases"/>
    <property type="match status" value="1"/>
</dbReference>
<keyword evidence="1" id="KW-0813">Transport</keyword>
<dbReference type="PROSITE" id="PS50893">
    <property type="entry name" value="ABC_TRANSPORTER_2"/>
    <property type="match status" value="1"/>
</dbReference>
<dbReference type="InterPro" id="IPR015853">
    <property type="entry name" value="ABC_transpr_FbpC"/>
</dbReference>
<dbReference type="InterPro" id="IPR003593">
    <property type="entry name" value="AAA+_ATPase"/>
</dbReference>
<dbReference type="Proteomes" id="UP000008841">
    <property type="component" value="Chromosome"/>
</dbReference>
<dbReference type="AlphaFoldDB" id="B3EFI1"/>
<reference evidence="10 11" key="1">
    <citation type="submission" date="2008-05" db="EMBL/GenBank/DDBJ databases">
        <title>Complete sequence of Chlorobium limicola DSM 245.</title>
        <authorList>
            <consortium name="US DOE Joint Genome Institute"/>
            <person name="Lucas S."/>
            <person name="Copeland A."/>
            <person name="Lapidus A."/>
            <person name="Glavina del Rio T."/>
            <person name="Dalin E."/>
            <person name="Tice H."/>
            <person name="Bruce D."/>
            <person name="Goodwin L."/>
            <person name="Pitluck S."/>
            <person name="Schmutz J."/>
            <person name="Larimer F."/>
            <person name="Land M."/>
            <person name="Hauser L."/>
            <person name="Kyrpides N."/>
            <person name="Ovchinnikova G."/>
            <person name="Zhao F."/>
            <person name="Li T."/>
            <person name="Liu Z."/>
            <person name="Overmann J."/>
            <person name="Bryant D.A."/>
            <person name="Richardson P."/>
        </authorList>
    </citation>
    <scope>NUCLEOTIDE SEQUENCE [LARGE SCALE GENOMIC DNA]</scope>
    <source>
        <strain evidence="11">DSM 245 / NBRC 103803 / 6330</strain>
    </source>
</reference>
<dbReference type="GO" id="GO:0015408">
    <property type="term" value="F:ABC-type ferric iron transporter activity"/>
    <property type="evidence" value="ECO:0007669"/>
    <property type="project" value="InterPro"/>
</dbReference>
<dbReference type="PANTHER" id="PTHR42781:SF4">
    <property type="entry name" value="SPERMIDINE_PUTRESCINE IMPORT ATP-BINDING PROTEIN POTA"/>
    <property type="match status" value="1"/>
</dbReference>
<dbReference type="GO" id="GO:0016887">
    <property type="term" value="F:ATP hydrolysis activity"/>
    <property type="evidence" value="ECO:0007669"/>
    <property type="project" value="InterPro"/>
</dbReference>
<dbReference type="HOGENOM" id="CLU_000604_1_22_10"/>
<dbReference type="SMART" id="SM00382">
    <property type="entry name" value="AAA"/>
    <property type="match status" value="1"/>
</dbReference>
<evidence type="ECO:0000256" key="3">
    <source>
        <dbReference type="ARBA" id="ARBA00022496"/>
    </source>
</evidence>
<dbReference type="EMBL" id="CP001097">
    <property type="protein sequence ID" value="ACD89464.1"/>
    <property type="molecule type" value="Genomic_DNA"/>
</dbReference>
<evidence type="ECO:0000256" key="5">
    <source>
        <dbReference type="ARBA" id="ARBA00022840"/>
    </source>
</evidence>
<evidence type="ECO:0000259" key="9">
    <source>
        <dbReference type="PROSITE" id="PS50893"/>
    </source>
</evidence>
<dbReference type="CDD" id="cd03259">
    <property type="entry name" value="ABC_Carb_Solutes_like"/>
    <property type="match status" value="1"/>
</dbReference>
<dbReference type="PROSITE" id="PS00211">
    <property type="entry name" value="ABC_TRANSPORTER_1"/>
    <property type="match status" value="1"/>
</dbReference>
<name>B3EFI1_CHLL2</name>
<dbReference type="InterPro" id="IPR017871">
    <property type="entry name" value="ABC_transporter-like_CS"/>
</dbReference>
<dbReference type="Gene3D" id="3.40.50.300">
    <property type="entry name" value="P-loop containing nucleotide triphosphate hydrolases"/>
    <property type="match status" value="1"/>
</dbReference>
<accession>B3EFI1</accession>
<dbReference type="InterPro" id="IPR003439">
    <property type="entry name" value="ABC_transporter-like_ATP-bd"/>
</dbReference>
<dbReference type="PANTHER" id="PTHR42781">
    <property type="entry name" value="SPERMIDINE/PUTRESCINE IMPORT ATP-BINDING PROTEIN POTA"/>
    <property type="match status" value="1"/>
</dbReference>
<gene>
    <name evidence="10" type="ordered locus">Clim_0371</name>
</gene>
<keyword evidence="4" id="KW-0547">Nucleotide-binding</keyword>
<organism evidence="10 11">
    <name type="scientific">Chlorobium limicola (strain DSM 245 / NBRC 103803 / 6330)</name>
    <dbReference type="NCBI Taxonomy" id="290315"/>
    <lineage>
        <taxon>Bacteria</taxon>
        <taxon>Pseudomonadati</taxon>
        <taxon>Chlorobiota</taxon>
        <taxon>Chlorobiia</taxon>
        <taxon>Chlorobiales</taxon>
        <taxon>Chlorobiaceae</taxon>
        <taxon>Chlorobium/Pelodictyon group</taxon>
        <taxon>Chlorobium</taxon>
    </lineage>
</organism>
<keyword evidence="5" id="KW-0067">ATP-binding</keyword>
<dbReference type="eggNOG" id="COG3842">
    <property type="taxonomic scope" value="Bacteria"/>
</dbReference>
<dbReference type="InterPro" id="IPR027417">
    <property type="entry name" value="P-loop_NTPase"/>
</dbReference>
<dbReference type="GO" id="GO:0016020">
    <property type="term" value="C:membrane"/>
    <property type="evidence" value="ECO:0007669"/>
    <property type="project" value="InterPro"/>
</dbReference>